<protein>
    <submittedName>
        <fullName evidence="10">TonB-dependent receptor</fullName>
    </submittedName>
</protein>
<feature type="signal peptide" evidence="8">
    <location>
        <begin position="1"/>
        <end position="22"/>
    </location>
</feature>
<dbReference type="PATRIC" id="fig|320787.5.peg.5168"/>
<evidence type="ECO:0000256" key="7">
    <source>
        <dbReference type="PROSITE-ProRule" id="PRU01360"/>
    </source>
</evidence>
<dbReference type="InterPro" id="IPR008969">
    <property type="entry name" value="CarboxyPept-like_regulatory"/>
</dbReference>
<evidence type="ECO:0000313" key="10">
    <source>
        <dbReference type="EMBL" id="AKP54049.1"/>
    </source>
</evidence>
<evidence type="ECO:0000256" key="5">
    <source>
        <dbReference type="ARBA" id="ARBA00023136"/>
    </source>
</evidence>
<keyword evidence="3 7" id="KW-1134">Transmembrane beta strand</keyword>
<dbReference type="STRING" id="320787.CA2015_4722"/>
<evidence type="ECO:0000256" key="8">
    <source>
        <dbReference type="SAM" id="SignalP"/>
    </source>
</evidence>
<evidence type="ECO:0000256" key="3">
    <source>
        <dbReference type="ARBA" id="ARBA00022452"/>
    </source>
</evidence>
<feature type="domain" description="TonB-dependent receptor plug" evidence="9">
    <location>
        <begin position="270"/>
        <end position="353"/>
    </location>
</feature>
<evidence type="ECO:0000256" key="1">
    <source>
        <dbReference type="ARBA" id="ARBA00004571"/>
    </source>
</evidence>
<keyword evidence="2 7" id="KW-0813">Transport</keyword>
<keyword evidence="8" id="KW-0732">Signal</keyword>
<organism evidence="10 11">
    <name type="scientific">Cyclobacterium amurskyense</name>
    <dbReference type="NCBI Taxonomy" id="320787"/>
    <lineage>
        <taxon>Bacteria</taxon>
        <taxon>Pseudomonadati</taxon>
        <taxon>Bacteroidota</taxon>
        <taxon>Cytophagia</taxon>
        <taxon>Cytophagales</taxon>
        <taxon>Cyclobacteriaceae</taxon>
        <taxon>Cyclobacterium</taxon>
    </lineage>
</organism>
<comment type="subcellular location">
    <subcellularLocation>
        <location evidence="1 7">Cell outer membrane</location>
        <topology evidence="1 7">Multi-pass membrane protein</topology>
    </subcellularLocation>
</comment>
<dbReference type="InterPro" id="IPR039426">
    <property type="entry name" value="TonB-dep_rcpt-like"/>
</dbReference>
<evidence type="ECO:0000256" key="4">
    <source>
        <dbReference type="ARBA" id="ARBA00022692"/>
    </source>
</evidence>
<dbReference type="SUPFAM" id="SSF56935">
    <property type="entry name" value="Porins"/>
    <property type="match status" value="1"/>
</dbReference>
<keyword evidence="6 7" id="KW-0998">Cell outer membrane</keyword>
<evidence type="ECO:0000259" key="9">
    <source>
        <dbReference type="Pfam" id="PF07715"/>
    </source>
</evidence>
<dbReference type="InterPro" id="IPR036942">
    <property type="entry name" value="Beta-barrel_TonB_sf"/>
</dbReference>
<dbReference type="OrthoDB" id="1111684at2"/>
<sequence length="920" mass="103974">MIKNLLRLCSLFLLMIAQHSFAQTPDQNRISGIFSGVSFERFAQMIESKSDYRMYFKQTDVDTLIININAYESPIEDLLKEVFKSTDLYYSIDNENRVFISKGSALDMKLSPGYFEVQKEGNGLILATNDQEEAKDRAFAKNRLWEVGNSNASPGSTSAVLKGQITSFESGEPIIGALIYTTGQNAKSISDEFGNYSITLPKGRHTLIFQNFGAYQEQRQVNILGDGQLNVEMDDNIISLTEVTVTSEKSANIERPEMGLATITVQSLKKLPAVLGEVDVLRAILTLPGVKTVGEASAGFNVRGGAADQNLILFNGSTIYNPTHLFGLFSAFNPDMVESVDLYKAGVPVQFGGRLSSVLDIKSKYGSSEKLKGGGGIGLMTSRLYLEGPLSDKTTFAVGGRTTYSNWLFGFLDEESEFRDSRAAFHDLNLNMKHQLNENNELTFSAYWSKDSFRFDKDTLFNYQNRNLSATWTHYFSDRLEGKFHIGHDQYSFDIQSEQDPLNAFTFGFGMDQSSWKNHFTYDLNDKHKLTLGMNAIYYNLNPGKQVPKGTESILLNERVTRENALETSFFLGDEYEFNPKLMFSYGLRYVVYNYLGPNTVNQYPPNSIKTEDTKTGEEVYAAGDLINTYQGPEVRFSARYALDNFTSIKAGYNSMRQHLHMLTNTSAIAPTDTWKLSDPHLAPQMGQQWAIGFFKNYQSNIIETSIEIYYRKMRNLVDFRSGASLILNDNIEQDVLNTQGRAYGVELMAKKTEGKLNGWISYTYSRSLLKTNPSELGEKVNRGKLYPSNFDQPHDVMLAGNFEFTKRINTSVNANYSTGRPITLPIAKFYYNGSERVFYSDRNDHRIPDYFRVDVSFNIEGNHKVKKLAHASWSLGVYNVLGRANPYSVYFSPENGTIQGYKLSIFARPIPFITYNFKF</sequence>
<dbReference type="AlphaFoldDB" id="A0A0H4PIU1"/>
<dbReference type="Gene3D" id="2.60.40.1120">
    <property type="entry name" value="Carboxypeptidase-like, regulatory domain"/>
    <property type="match status" value="1"/>
</dbReference>
<evidence type="ECO:0000256" key="2">
    <source>
        <dbReference type="ARBA" id="ARBA00022448"/>
    </source>
</evidence>
<proteinExistence type="inferred from homology"/>
<dbReference type="InterPro" id="IPR012910">
    <property type="entry name" value="Plug_dom"/>
</dbReference>
<dbReference type="SUPFAM" id="SSF49464">
    <property type="entry name" value="Carboxypeptidase regulatory domain-like"/>
    <property type="match status" value="1"/>
</dbReference>
<dbReference type="InterPro" id="IPR037066">
    <property type="entry name" value="Plug_dom_sf"/>
</dbReference>
<keyword evidence="11" id="KW-1185">Reference proteome</keyword>
<dbReference type="EMBL" id="CP012040">
    <property type="protein sequence ID" value="AKP54049.1"/>
    <property type="molecule type" value="Genomic_DNA"/>
</dbReference>
<dbReference type="Proteomes" id="UP000036520">
    <property type="component" value="Chromosome"/>
</dbReference>
<dbReference type="PROSITE" id="PS52016">
    <property type="entry name" value="TONB_DEPENDENT_REC_3"/>
    <property type="match status" value="1"/>
</dbReference>
<dbReference type="GO" id="GO:0009279">
    <property type="term" value="C:cell outer membrane"/>
    <property type="evidence" value="ECO:0007669"/>
    <property type="project" value="UniProtKB-SubCell"/>
</dbReference>
<dbReference type="KEGG" id="camu:CA2015_4722"/>
<evidence type="ECO:0000313" key="11">
    <source>
        <dbReference type="Proteomes" id="UP000036520"/>
    </source>
</evidence>
<accession>A0A0H4PIU1</accession>
<comment type="similarity">
    <text evidence="7">Belongs to the TonB-dependent receptor family.</text>
</comment>
<feature type="chain" id="PRO_5005208876" evidence="8">
    <location>
        <begin position="23"/>
        <end position="920"/>
    </location>
</feature>
<dbReference type="Pfam" id="PF07715">
    <property type="entry name" value="Plug"/>
    <property type="match status" value="1"/>
</dbReference>
<dbReference type="Pfam" id="PF13715">
    <property type="entry name" value="CarbopepD_reg_2"/>
    <property type="match status" value="1"/>
</dbReference>
<reference evidence="10 11" key="1">
    <citation type="submission" date="2015-07" db="EMBL/GenBank/DDBJ databases">
        <authorList>
            <person name="Kim K.M."/>
        </authorList>
    </citation>
    <scope>NUCLEOTIDE SEQUENCE [LARGE SCALE GENOMIC DNA]</scope>
    <source>
        <strain evidence="10 11">KCTC 12363</strain>
    </source>
</reference>
<dbReference type="Gene3D" id="2.40.170.20">
    <property type="entry name" value="TonB-dependent receptor, beta-barrel domain"/>
    <property type="match status" value="1"/>
</dbReference>
<evidence type="ECO:0000256" key="6">
    <source>
        <dbReference type="ARBA" id="ARBA00023237"/>
    </source>
</evidence>
<gene>
    <name evidence="10" type="ORF">CA2015_4722</name>
</gene>
<dbReference type="Gene3D" id="2.170.130.10">
    <property type="entry name" value="TonB-dependent receptor, plug domain"/>
    <property type="match status" value="1"/>
</dbReference>
<keyword evidence="10" id="KW-0675">Receptor</keyword>
<dbReference type="RefSeq" id="WP_053086743.1">
    <property type="nucleotide sequence ID" value="NZ_CP012040.1"/>
</dbReference>
<keyword evidence="4 7" id="KW-0812">Transmembrane</keyword>
<name>A0A0H4PIU1_9BACT</name>
<keyword evidence="5 7" id="KW-0472">Membrane</keyword>